<gene>
    <name evidence="1" type="ORF">DRH29_00560</name>
</gene>
<reference evidence="1 2" key="1">
    <citation type="submission" date="2018-06" db="EMBL/GenBank/DDBJ databases">
        <title>Extensive metabolic versatility and redundancy in microbially diverse, dynamic hydrothermal sediments.</title>
        <authorList>
            <person name="Dombrowski N."/>
            <person name="Teske A."/>
            <person name="Baker B.J."/>
        </authorList>
    </citation>
    <scope>NUCLEOTIDE SEQUENCE [LARGE SCALE GENOMIC DNA]</scope>
    <source>
        <strain evidence="1">B79_G16</strain>
    </source>
</reference>
<dbReference type="Proteomes" id="UP000281261">
    <property type="component" value="Unassembled WGS sequence"/>
</dbReference>
<sequence length="339" mass="39130">MIRKIWQDMFSMAATEGAPITLEENVEQIIDMLVADKIDPQAFISNYEYLVRDGMPSLREMFVKKNTSGHRTLSIEKHFRHNRARAFPLWFYGAYPDVMSWFHQWQKDISKTHDRNLDSVAIETAKLFGVNIEDETIDENGISDSKGNYRPEYLRNLVNSWRKEVKAKLEVSSPNLYEEAELNKQIKEQLGITEDNFAIIARCTAEYYFELKNNYQDRFNNETDLLATAGFLDAKHYILVEKSIDVSEIQKIAEELSSDEKESILEFIIQLEILLFGIDSPDMDKSDIENACLSKKQDIQKVIEEVQKTGTNDAFVADVQEFMNSSGGSKYREILGIKS</sequence>
<organism evidence="1 2">
    <name type="scientific">candidate division Kazan bacterium</name>
    <dbReference type="NCBI Taxonomy" id="2202143"/>
    <lineage>
        <taxon>Bacteria</taxon>
        <taxon>Bacteria division Kazan-3B-28</taxon>
    </lineage>
</organism>
<dbReference type="EMBL" id="QMNG01000001">
    <property type="protein sequence ID" value="RLC37893.1"/>
    <property type="molecule type" value="Genomic_DNA"/>
</dbReference>
<proteinExistence type="predicted"/>
<evidence type="ECO:0000313" key="1">
    <source>
        <dbReference type="EMBL" id="RLC37893.1"/>
    </source>
</evidence>
<dbReference type="AlphaFoldDB" id="A0A420ZDW6"/>
<protein>
    <submittedName>
        <fullName evidence="1">Uncharacterized protein</fullName>
    </submittedName>
</protein>
<comment type="caution">
    <text evidence="1">The sequence shown here is derived from an EMBL/GenBank/DDBJ whole genome shotgun (WGS) entry which is preliminary data.</text>
</comment>
<name>A0A420ZDW6_UNCK3</name>
<evidence type="ECO:0000313" key="2">
    <source>
        <dbReference type="Proteomes" id="UP000281261"/>
    </source>
</evidence>
<accession>A0A420ZDW6</accession>